<comment type="caution">
    <text evidence="1">The sequence shown here is derived from an EMBL/GenBank/DDBJ whole genome shotgun (WGS) entry which is preliminary data.</text>
</comment>
<dbReference type="Proteomes" id="UP001065549">
    <property type="component" value="Unassembled WGS sequence"/>
</dbReference>
<reference evidence="1" key="1">
    <citation type="submission" date="2022-09" db="EMBL/GenBank/DDBJ databases">
        <title>Culturomic study of gut microbiota in children with autism spectrum disorder.</title>
        <authorList>
            <person name="Efimov B.A."/>
            <person name="Chaplin A.V."/>
            <person name="Sokolova S.R."/>
            <person name="Pikina A.P."/>
            <person name="Korzhanova M."/>
            <person name="Belova V."/>
            <person name="Korostin D."/>
        </authorList>
    </citation>
    <scope>NUCLEOTIDE SEQUENCE</scope>
    <source>
        <strain evidence="1">ASD5510</strain>
    </source>
</reference>
<evidence type="ECO:0000313" key="1">
    <source>
        <dbReference type="EMBL" id="MCU7379905.1"/>
    </source>
</evidence>
<keyword evidence="2" id="KW-1185">Reference proteome</keyword>
<dbReference type="RefSeq" id="WP_269478677.1">
    <property type="nucleotide sequence ID" value="NZ_JAOSHN010000007.1"/>
</dbReference>
<protein>
    <submittedName>
        <fullName evidence="1">Uncharacterized protein</fullName>
    </submittedName>
</protein>
<evidence type="ECO:0000313" key="2">
    <source>
        <dbReference type="Proteomes" id="UP001065549"/>
    </source>
</evidence>
<proteinExistence type="predicted"/>
<dbReference type="AlphaFoldDB" id="A0A9J6QWP0"/>
<dbReference type="EMBL" id="JAOSHN010000007">
    <property type="protein sequence ID" value="MCU7379905.1"/>
    <property type="molecule type" value="Genomic_DNA"/>
</dbReference>
<accession>A0A9J6QWP0</accession>
<organism evidence="1 2">
    <name type="scientific">Hominibacterium faecale</name>
    <dbReference type="NCBI Taxonomy" id="2839743"/>
    <lineage>
        <taxon>Bacteria</taxon>
        <taxon>Bacillati</taxon>
        <taxon>Bacillota</taxon>
        <taxon>Clostridia</taxon>
        <taxon>Peptostreptococcales</taxon>
        <taxon>Anaerovoracaceae</taxon>
        <taxon>Hominibacterium</taxon>
    </lineage>
</organism>
<sequence length="526" mass="59389">MYLPEIQAEVNAAKKKVLEFKGYNTVSVIDDGEMRDMQNLSSDEYPCLYQRKARGLYSDSYEAPATLLARREMLAVISGRDFYYDGIHIPQIRLSEGKKQLVAINQKICIFPDKKYFDLNDHSFGELGCELAVSESDTVAITNNAIEIKEGNFGGFKDGDAVEISGCTTNEKNNVSAVVTIVGPLRLTFPDDTFEIPEGQTQYVEAGRIKVSRQIPDLDFVMEYGNRLWGCNSKKNTIYSSKLGDPTNWFYFQSTSLDSYTVEVGTDGAFTGCAPYAQHLLFFKEGYIHKVYGNKPANYQIVTAECHALEQGSERSICVVNETVFYKSRLGIMAYAGGVPELISQCFGNTRYRNAVAGTDGTKYYVSMTSGGDDYLFVFDLEKGLWHKEDNTRVVDFAYLAGKLLYINGADNKIYSTAADTPIPEDHGIKWMALLGDYDEYIEEKKVYSKLQMRLKLEADSSIMVNVQFDNSGTWEQVAHIYAEKDRAVYLPIVPRRCEKFKIRIEGKGYCKIESLVREYREGSEI</sequence>
<name>A0A9J6QWP0_9FIRM</name>
<gene>
    <name evidence="1" type="ORF">OBO34_16290</name>
</gene>